<dbReference type="GO" id="GO:0033634">
    <property type="term" value="P:positive regulation of cell-cell adhesion mediated by integrin"/>
    <property type="evidence" value="ECO:0007669"/>
    <property type="project" value="TreeGrafter"/>
</dbReference>
<keyword evidence="16" id="KW-0325">Glycoprotein</keyword>
<evidence type="ECO:0000256" key="17">
    <source>
        <dbReference type="ARBA" id="ARBA00023273"/>
    </source>
</evidence>
<evidence type="ECO:0000256" key="15">
    <source>
        <dbReference type="ARBA" id="ARBA00023136"/>
    </source>
</evidence>
<evidence type="ECO:0000256" key="5">
    <source>
        <dbReference type="ARBA" id="ARBA00004479"/>
    </source>
</evidence>
<keyword evidence="10" id="KW-1003">Cell membrane</keyword>
<keyword evidence="13" id="KW-0130">Cell adhesion</keyword>
<feature type="compositionally biased region" description="Polar residues" evidence="19">
    <location>
        <begin position="72"/>
        <end position="119"/>
    </location>
</feature>
<evidence type="ECO:0000256" key="1">
    <source>
        <dbReference type="ARBA" id="ARBA00004105"/>
    </source>
</evidence>
<keyword evidence="17" id="KW-0966">Cell projection</keyword>
<evidence type="ECO:0000256" key="19">
    <source>
        <dbReference type="SAM" id="MobiDB-lite"/>
    </source>
</evidence>
<dbReference type="AlphaFoldDB" id="A0A7M4E011"/>
<protein>
    <recommendedName>
        <fullName evidence="9">Podocalyxin</fullName>
    </recommendedName>
    <alternativeName>
        <fullName evidence="18">Podocalyxin-like protein 1</fullName>
    </alternativeName>
</protein>
<proteinExistence type="inferred from homology"/>
<keyword evidence="12" id="KW-0732">Signal</keyword>
<gene>
    <name evidence="21" type="primary">PODXL</name>
</gene>
<dbReference type="GO" id="GO:0045121">
    <property type="term" value="C:membrane raft"/>
    <property type="evidence" value="ECO:0007669"/>
    <property type="project" value="UniProtKB-SubCell"/>
</dbReference>
<evidence type="ECO:0000256" key="10">
    <source>
        <dbReference type="ARBA" id="ARBA00022475"/>
    </source>
</evidence>
<evidence type="ECO:0000313" key="22">
    <source>
        <dbReference type="Proteomes" id="UP000594220"/>
    </source>
</evidence>
<dbReference type="GO" id="GO:0001726">
    <property type="term" value="C:ruffle"/>
    <property type="evidence" value="ECO:0007669"/>
    <property type="project" value="UniProtKB-SubCell"/>
</dbReference>
<dbReference type="GeneTree" id="ENSGT00730000111314"/>
<evidence type="ECO:0000256" key="14">
    <source>
        <dbReference type="ARBA" id="ARBA00022989"/>
    </source>
</evidence>
<feature type="region of interest" description="Disordered" evidence="19">
    <location>
        <begin position="256"/>
        <end position="325"/>
    </location>
</feature>
<comment type="subcellular location">
    <subcellularLocation>
        <location evidence="2">Apical cell membrane</location>
    </subcellularLocation>
    <subcellularLocation>
        <location evidence="6">Cell projection</location>
        <location evidence="6">Filopodium</location>
    </subcellularLocation>
    <subcellularLocation>
        <location evidence="7">Cell projection</location>
        <location evidence="7">Lamellipodium</location>
    </subcellularLocation>
    <subcellularLocation>
        <location evidence="1">Cell projection</location>
        <location evidence="1">Microvillus</location>
    </subcellularLocation>
    <subcellularLocation>
        <location evidence="4">Cell projection</location>
        <location evidence="4">Ruffle</location>
    </subcellularLocation>
    <subcellularLocation>
        <location evidence="3">Membrane raft</location>
    </subcellularLocation>
    <subcellularLocation>
        <location evidence="5">Membrane</location>
        <topology evidence="5">Single-pass type I membrane protein</topology>
    </subcellularLocation>
</comment>
<sequence>MPPSPPAGRISFLHGDQGDALNTTTVKITSTTSGVASSFSIPESSSARKNSSVVLESSSSATKISSVGPERSTPSLKSTSVAPNTSLSSSERIPSGSKSTSPTSLGTTHDTKKSSLSPGSSTTHTATIPSTTKKSPSPVLGSTTHGAGSSSPTVEGPSRSMTSSPPDLKTTNVSMGSAPPDRASSSHVTEIPPPSSTSSDGKVISSPVVDVAPTSAPMTSKPTVPGTTLTAGIHLEKDPAARPTLNTTLLEITSGGSKELKKAETTRGTSATTVGRSGGDKKDATVKKSDSPLPPTISVFGAATSTPANTERVSEPMSTFKPHDSQQIACKEQIPLFETEKKTPKLVTLKATGICGAVEQTKQSEELYSIICKALKPTFNQSQDRCIVSLAPIQGSSNHYALVDASVLINPGQEELFELLREKKDEFKKARITDVMLADKQLGDDEPTDRFSTPLITTIVCLAVALLLTAAIYSCCRQRRSCRKDQTISSAVPGFEGGHVAVLFTQRLTEELQTMENGYHDNPTLEVMETSSEMQEKKINLNGELGDSWIVPMDNLTKEELAEEEDTHL</sequence>
<evidence type="ECO:0000256" key="20">
    <source>
        <dbReference type="SAM" id="Phobius"/>
    </source>
</evidence>
<evidence type="ECO:0000256" key="13">
    <source>
        <dbReference type="ARBA" id="ARBA00022889"/>
    </source>
</evidence>
<feature type="compositionally biased region" description="Low complexity" evidence="19">
    <location>
        <begin position="120"/>
        <end position="132"/>
    </location>
</feature>
<dbReference type="GO" id="GO:0030027">
    <property type="term" value="C:lamellipodium"/>
    <property type="evidence" value="ECO:0007669"/>
    <property type="project" value="UniProtKB-SubCell"/>
</dbReference>
<dbReference type="PANTHER" id="PTHR12067">
    <property type="entry name" value="PODOCALYXIN"/>
    <property type="match status" value="1"/>
</dbReference>
<dbReference type="GO" id="GO:0016324">
    <property type="term" value="C:apical plasma membrane"/>
    <property type="evidence" value="ECO:0007669"/>
    <property type="project" value="UniProtKB-SubCell"/>
</dbReference>
<evidence type="ECO:0000256" key="3">
    <source>
        <dbReference type="ARBA" id="ARBA00004285"/>
    </source>
</evidence>
<dbReference type="Pfam" id="PF06365">
    <property type="entry name" value="CD34_antigen"/>
    <property type="match status" value="2"/>
</dbReference>
<name>A0A7M4E011_CROPO</name>
<feature type="compositionally biased region" description="Polar residues" evidence="19">
    <location>
        <begin position="140"/>
        <end position="175"/>
    </location>
</feature>
<organism evidence="21 22">
    <name type="scientific">Crocodylus porosus</name>
    <name type="common">Saltwater crocodile</name>
    <name type="synonym">Estuarine crocodile</name>
    <dbReference type="NCBI Taxonomy" id="8502"/>
    <lineage>
        <taxon>Eukaryota</taxon>
        <taxon>Metazoa</taxon>
        <taxon>Chordata</taxon>
        <taxon>Craniata</taxon>
        <taxon>Vertebrata</taxon>
        <taxon>Euteleostomi</taxon>
        <taxon>Archelosauria</taxon>
        <taxon>Archosauria</taxon>
        <taxon>Crocodylia</taxon>
        <taxon>Longirostres</taxon>
        <taxon>Crocodylidae</taxon>
        <taxon>Crocodylus</taxon>
    </lineage>
</organism>
<dbReference type="GO" id="GO:0031528">
    <property type="term" value="C:microvillus membrane"/>
    <property type="evidence" value="ECO:0007669"/>
    <property type="project" value="TreeGrafter"/>
</dbReference>
<feature type="compositionally biased region" description="Polar residues" evidence="19">
    <location>
        <begin position="266"/>
        <end position="275"/>
    </location>
</feature>
<feature type="region of interest" description="Disordered" evidence="19">
    <location>
        <begin position="31"/>
        <end position="229"/>
    </location>
</feature>
<evidence type="ECO:0000256" key="8">
    <source>
        <dbReference type="ARBA" id="ARBA00007029"/>
    </source>
</evidence>
<keyword evidence="14 20" id="KW-1133">Transmembrane helix</keyword>
<evidence type="ECO:0000256" key="16">
    <source>
        <dbReference type="ARBA" id="ARBA00023180"/>
    </source>
</evidence>
<dbReference type="InterPro" id="IPR017403">
    <property type="entry name" value="PODXL"/>
</dbReference>
<evidence type="ECO:0000256" key="9">
    <source>
        <dbReference type="ARBA" id="ARBA00017371"/>
    </source>
</evidence>
<evidence type="ECO:0000256" key="7">
    <source>
        <dbReference type="ARBA" id="ARBA00004510"/>
    </source>
</evidence>
<reference evidence="21" key="1">
    <citation type="submission" date="2025-08" db="UniProtKB">
        <authorList>
            <consortium name="Ensembl"/>
        </authorList>
    </citation>
    <scope>IDENTIFICATION</scope>
</reference>
<evidence type="ECO:0000256" key="12">
    <source>
        <dbReference type="ARBA" id="ARBA00022729"/>
    </source>
</evidence>
<feature type="transmembrane region" description="Helical" evidence="20">
    <location>
        <begin position="455"/>
        <end position="476"/>
    </location>
</feature>
<evidence type="ECO:0000256" key="18">
    <source>
        <dbReference type="ARBA" id="ARBA00031141"/>
    </source>
</evidence>
<dbReference type="GO" id="GO:0032534">
    <property type="term" value="P:regulation of microvillus assembly"/>
    <property type="evidence" value="ECO:0007669"/>
    <property type="project" value="TreeGrafter"/>
</dbReference>
<feature type="compositionally biased region" description="Low complexity" evidence="19">
    <location>
        <begin position="31"/>
        <end position="60"/>
    </location>
</feature>
<evidence type="ECO:0000256" key="2">
    <source>
        <dbReference type="ARBA" id="ARBA00004221"/>
    </source>
</evidence>
<dbReference type="PANTHER" id="PTHR12067:SF5">
    <property type="entry name" value="PODOCALYXIN"/>
    <property type="match status" value="1"/>
</dbReference>
<dbReference type="Proteomes" id="UP000594220">
    <property type="component" value="Unplaced"/>
</dbReference>
<evidence type="ECO:0000256" key="11">
    <source>
        <dbReference type="ARBA" id="ARBA00022692"/>
    </source>
</evidence>
<evidence type="ECO:0000256" key="4">
    <source>
        <dbReference type="ARBA" id="ARBA00004466"/>
    </source>
</evidence>
<dbReference type="InterPro" id="IPR013836">
    <property type="entry name" value="CD34/Podocalyxin"/>
</dbReference>
<dbReference type="GO" id="GO:0022408">
    <property type="term" value="P:negative regulation of cell-cell adhesion"/>
    <property type="evidence" value="ECO:0007669"/>
    <property type="project" value="TreeGrafter"/>
</dbReference>
<keyword evidence="11 20" id="KW-0812">Transmembrane</keyword>
<dbReference type="GO" id="GO:0016477">
    <property type="term" value="P:cell migration"/>
    <property type="evidence" value="ECO:0007669"/>
    <property type="project" value="InterPro"/>
</dbReference>
<feature type="compositionally biased region" description="Polar residues" evidence="19">
    <location>
        <begin position="216"/>
        <end position="229"/>
    </location>
</feature>
<dbReference type="GO" id="GO:0030175">
    <property type="term" value="C:filopodium"/>
    <property type="evidence" value="ECO:0007669"/>
    <property type="project" value="UniProtKB-SubCell"/>
</dbReference>
<evidence type="ECO:0000256" key="6">
    <source>
        <dbReference type="ARBA" id="ARBA00004486"/>
    </source>
</evidence>
<comment type="similarity">
    <text evidence="8">Belongs to the podocalyxin family.</text>
</comment>
<keyword evidence="22" id="KW-1185">Reference proteome</keyword>
<keyword evidence="15 20" id="KW-0472">Membrane</keyword>
<reference evidence="21" key="2">
    <citation type="submission" date="2025-09" db="UniProtKB">
        <authorList>
            <consortium name="Ensembl"/>
        </authorList>
    </citation>
    <scope>IDENTIFICATION</scope>
</reference>
<dbReference type="Ensembl" id="ENSCPRT00005002707.1">
    <property type="protein sequence ID" value="ENSCPRP00005002315.1"/>
    <property type="gene ID" value="ENSCPRG00005001693.1"/>
</dbReference>
<accession>A0A7M4E011</accession>
<evidence type="ECO:0000313" key="21">
    <source>
        <dbReference type="Ensembl" id="ENSCPRP00005002315.1"/>
    </source>
</evidence>
<dbReference type="GO" id="GO:0007155">
    <property type="term" value="P:cell adhesion"/>
    <property type="evidence" value="ECO:0007669"/>
    <property type="project" value="UniProtKB-KW"/>
</dbReference>
<feature type="compositionally biased region" description="Basic and acidic residues" evidence="19">
    <location>
        <begin position="278"/>
        <end position="290"/>
    </location>
</feature>